<sequence>MKKALLTIVLGAFITTSINLPTYAKPLKASASNKNQTLLNQKQVESKENRQIKTEKTTKKFKDKVPPVIKFGKTVIPITAISRGLKAEVKWDKASQTLLITKNGNTIEIIAGSKILVNSEELNKSILKKIQGSLMHFIKSTLNNKSSKQTKPNTESNTTQQTEQSNQDNTTNNPSPNNQPNPTQDNQQNSQSNQDNMQTNTETNSQSGETIEQ</sequence>
<dbReference type="Gene3D" id="3.30.457.10">
    <property type="entry name" value="Copper amine oxidase-like, N-terminal domain"/>
    <property type="match status" value="1"/>
</dbReference>
<evidence type="ECO:0000259" key="2">
    <source>
        <dbReference type="Pfam" id="PF07833"/>
    </source>
</evidence>
<gene>
    <name evidence="3" type="ORF">SAMN05660865_01848</name>
</gene>
<feature type="region of interest" description="Disordered" evidence="1">
    <location>
        <begin position="142"/>
        <end position="213"/>
    </location>
</feature>
<feature type="domain" description="Copper amine oxidase-like N-terminal" evidence="2">
    <location>
        <begin position="59"/>
        <end position="120"/>
    </location>
</feature>
<proteinExistence type="predicted"/>
<evidence type="ECO:0000256" key="1">
    <source>
        <dbReference type="SAM" id="MobiDB-lite"/>
    </source>
</evidence>
<dbReference type="SUPFAM" id="SSF55383">
    <property type="entry name" value="Copper amine oxidase, domain N"/>
    <property type="match status" value="1"/>
</dbReference>
<feature type="compositionally biased region" description="Polar residues" evidence="1">
    <location>
        <begin position="201"/>
        <end position="213"/>
    </location>
</feature>
<dbReference type="InterPro" id="IPR036582">
    <property type="entry name" value="Mao_N_sf"/>
</dbReference>
<keyword evidence="4" id="KW-1185">Reference proteome</keyword>
<dbReference type="RefSeq" id="WP_159945888.1">
    <property type="nucleotide sequence ID" value="NZ_FNUK01000036.1"/>
</dbReference>
<evidence type="ECO:0000313" key="3">
    <source>
        <dbReference type="EMBL" id="SEG14483.1"/>
    </source>
</evidence>
<name>A0A1H5XS54_9CLOT</name>
<dbReference type="Pfam" id="PF07833">
    <property type="entry name" value="Cu_amine_oxidN1"/>
    <property type="match status" value="1"/>
</dbReference>
<organism evidence="3 4">
    <name type="scientific">Caloramator fervidus</name>
    <dbReference type="NCBI Taxonomy" id="29344"/>
    <lineage>
        <taxon>Bacteria</taxon>
        <taxon>Bacillati</taxon>
        <taxon>Bacillota</taxon>
        <taxon>Clostridia</taxon>
        <taxon>Eubacteriales</taxon>
        <taxon>Clostridiaceae</taxon>
        <taxon>Caloramator</taxon>
    </lineage>
</organism>
<dbReference type="InterPro" id="IPR012854">
    <property type="entry name" value="Cu_amine_oxidase-like_N"/>
</dbReference>
<evidence type="ECO:0000313" key="4">
    <source>
        <dbReference type="Proteomes" id="UP000242850"/>
    </source>
</evidence>
<dbReference type="AlphaFoldDB" id="A0A1H5XS54"/>
<feature type="compositionally biased region" description="Low complexity" evidence="1">
    <location>
        <begin position="153"/>
        <end position="200"/>
    </location>
</feature>
<dbReference type="OrthoDB" id="2379109at2"/>
<dbReference type="Proteomes" id="UP000242850">
    <property type="component" value="Unassembled WGS sequence"/>
</dbReference>
<reference evidence="4" key="1">
    <citation type="submission" date="2016-10" db="EMBL/GenBank/DDBJ databases">
        <authorList>
            <person name="Varghese N."/>
            <person name="Submissions S."/>
        </authorList>
    </citation>
    <scope>NUCLEOTIDE SEQUENCE [LARGE SCALE GENOMIC DNA]</scope>
    <source>
        <strain evidence="4">DSM 5463</strain>
    </source>
</reference>
<dbReference type="EMBL" id="FNUK01000036">
    <property type="protein sequence ID" value="SEG14483.1"/>
    <property type="molecule type" value="Genomic_DNA"/>
</dbReference>
<protein>
    <submittedName>
        <fullName evidence="3">Copper amine oxidase N-terminal domain-containing protein</fullName>
    </submittedName>
</protein>
<accession>A0A1H5XS54</accession>
<feature type="compositionally biased region" description="Polar residues" evidence="1">
    <location>
        <begin position="142"/>
        <end position="152"/>
    </location>
</feature>